<feature type="domain" description="SUF system FeS cluster assembly SufBD core" evidence="2">
    <location>
        <begin position="181"/>
        <end position="412"/>
    </location>
</feature>
<keyword evidence="5" id="KW-1185">Reference proteome</keyword>
<accession>A0ABU0J5W2</accession>
<dbReference type="InterPro" id="IPR055346">
    <property type="entry name" value="Fe-S_cluster_assembly_SufBD"/>
</dbReference>
<comment type="similarity">
    <text evidence="1">Belongs to the iron-sulfur cluster assembly SufBD family.</text>
</comment>
<evidence type="ECO:0000259" key="3">
    <source>
        <dbReference type="Pfam" id="PF19295"/>
    </source>
</evidence>
<dbReference type="PANTHER" id="PTHR43575:SF1">
    <property type="entry name" value="PROTEIN ABCI7, CHLOROPLASTIC"/>
    <property type="match status" value="1"/>
</dbReference>
<comment type="caution">
    <text evidence="4">The sequence shown here is derived from an EMBL/GenBank/DDBJ whole genome shotgun (WGS) entry which is preliminary data.</text>
</comment>
<evidence type="ECO:0000313" key="4">
    <source>
        <dbReference type="EMBL" id="MDQ0468853.1"/>
    </source>
</evidence>
<reference evidence="4 5" key="1">
    <citation type="submission" date="2023-07" db="EMBL/GenBank/DDBJ databases">
        <title>Genomic Encyclopedia of Type Strains, Phase IV (KMG-IV): sequencing the most valuable type-strain genomes for metagenomic binning, comparative biology and taxonomic classification.</title>
        <authorList>
            <person name="Goeker M."/>
        </authorList>
    </citation>
    <scope>NUCLEOTIDE SEQUENCE [LARGE SCALE GENOMIC DNA]</scope>
    <source>
        <strain evidence="4 5">DSM 19619</strain>
    </source>
</reference>
<feature type="domain" description="SUF system FeS cluster assembly SufBD N-terminal" evidence="3">
    <location>
        <begin position="30"/>
        <end position="174"/>
    </location>
</feature>
<dbReference type="InterPro" id="IPR037284">
    <property type="entry name" value="SUF_FeS_clus_asmbl_SufBD_sf"/>
</dbReference>
<dbReference type="Proteomes" id="UP001242480">
    <property type="component" value="Unassembled WGS sequence"/>
</dbReference>
<protein>
    <submittedName>
        <fullName evidence="4">Fe-S cluster assembly protein SufD</fullName>
    </submittedName>
</protein>
<dbReference type="PANTHER" id="PTHR43575">
    <property type="entry name" value="PROTEIN ABCI7, CHLOROPLASTIC"/>
    <property type="match status" value="1"/>
</dbReference>
<gene>
    <name evidence="4" type="ORF">QO011_001853</name>
</gene>
<evidence type="ECO:0000313" key="5">
    <source>
        <dbReference type="Proteomes" id="UP001242480"/>
    </source>
</evidence>
<sequence length="441" mass="45894">MAEITVIKTPAEAALAEAFGAALDALPGTAAVRSLREEAFGAFSRAGLPHRRVEEWKYTDLRTLMREARPLAAPPDAIALDRARLTSEALRQHAHLRLTLVDGSFAPSLSDVGLLPAGVRFLPLAEALASGDALVAGRLGAQAVDNAAVALNAAFMTDGFVLAVDAGVSVELPVLLQHVQTSPEGRAVYARSLIVLGEGASLTLVDTYEGAEGAANQTNIVIEVSLGDRARLERIAIQTESLQTLHLATLTASLGARAELVSFALGAGAAVARSQLFVAYAGDHATASLGGATLLAGKRHADTTLVVDHAALNGTSRELFKAVLDGDSRSVFQGKIVVRPGAQKTDGKMMSQAILLSDGAEVDNKPELEIFADDVVCGHGATCGALDEDLLFYCKARGIPQAEAEAILLQAFVGEAVEAIGSEAVRGGVMAIAERWLAARV</sequence>
<dbReference type="NCBIfam" id="TIGR01981">
    <property type="entry name" value="sufD"/>
    <property type="match status" value="1"/>
</dbReference>
<dbReference type="SUPFAM" id="SSF101960">
    <property type="entry name" value="Stabilizer of iron transporter SufD"/>
    <property type="match status" value="1"/>
</dbReference>
<evidence type="ECO:0000256" key="1">
    <source>
        <dbReference type="ARBA" id="ARBA00043967"/>
    </source>
</evidence>
<dbReference type="InterPro" id="IPR045595">
    <property type="entry name" value="SufBD_N"/>
</dbReference>
<dbReference type="RefSeq" id="WP_307270616.1">
    <property type="nucleotide sequence ID" value="NZ_JAUSVX010000002.1"/>
</dbReference>
<dbReference type="InterPro" id="IPR011542">
    <property type="entry name" value="SUF_FeS_clus_asmbl_SufD"/>
</dbReference>
<dbReference type="EMBL" id="JAUSVX010000002">
    <property type="protein sequence ID" value="MDQ0468853.1"/>
    <property type="molecule type" value="Genomic_DNA"/>
</dbReference>
<name>A0ABU0J5W2_9HYPH</name>
<organism evidence="4 5">
    <name type="scientific">Labrys wisconsinensis</name>
    <dbReference type="NCBI Taxonomy" id="425677"/>
    <lineage>
        <taxon>Bacteria</taxon>
        <taxon>Pseudomonadati</taxon>
        <taxon>Pseudomonadota</taxon>
        <taxon>Alphaproteobacteria</taxon>
        <taxon>Hyphomicrobiales</taxon>
        <taxon>Xanthobacteraceae</taxon>
        <taxon>Labrys</taxon>
    </lineage>
</organism>
<dbReference type="InterPro" id="IPR000825">
    <property type="entry name" value="SUF_FeS_clus_asmbl_SufBD_core"/>
</dbReference>
<dbReference type="Pfam" id="PF01458">
    <property type="entry name" value="SUFBD_core"/>
    <property type="match status" value="1"/>
</dbReference>
<evidence type="ECO:0000259" key="2">
    <source>
        <dbReference type="Pfam" id="PF01458"/>
    </source>
</evidence>
<proteinExistence type="inferred from homology"/>
<dbReference type="Pfam" id="PF19295">
    <property type="entry name" value="SufBD_N"/>
    <property type="match status" value="1"/>
</dbReference>